<keyword evidence="2" id="KW-0560">Oxidoreductase</keyword>
<dbReference type="PANTHER" id="PTHR43656">
    <property type="entry name" value="BINDING OXIDOREDUCTASE, PUTATIVE (AFU_ORTHOLOGUE AFUA_2G08260)-RELATED"/>
    <property type="match status" value="1"/>
</dbReference>
<dbReference type="Pfam" id="PF00724">
    <property type="entry name" value="Oxidored_FMN"/>
    <property type="match status" value="1"/>
</dbReference>
<dbReference type="Gene3D" id="3.20.20.70">
    <property type="entry name" value="Aldolase class I"/>
    <property type="match status" value="1"/>
</dbReference>
<evidence type="ECO:0000256" key="2">
    <source>
        <dbReference type="ARBA" id="ARBA00023002"/>
    </source>
</evidence>
<dbReference type="InterPro" id="IPR013785">
    <property type="entry name" value="Aldolase_TIM"/>
</dbReference>
<dbReference type="EMBL" id="JAPFFF010000009">
    <property type="protein sequence ID" value="KAK8883157.1"/>
    <property type="molecule type" value="Genomic_DNA"/>
</dbReference>
<evidence type="ECO:0000256" key="1">
    <source>
        <dbReference type="ARBA" id="ARBA00022630"/>
    </source>
</evidence>
<keyword evidence="5" id="KW-1185">Reference proteome</keyword>
<keyword evidence="1" id="KW-0285">Flavoprotein</keyword>
<name>A0ABR2JY09_9EUKA</name>
<evidence type="ECO:0000313" key="5">
    <source>
        <dbReference type="Proteomes" id="UP001470230"/>
    </source>
</evidence>
<evidence type="ECO:0000259" key="3">
    <source>
        <dbReference type="Pfam" id="PF00724"/>
    </source>
</evidence>
<accession>A0ABR2JY09</accession>
<comment type="caution">
    <text evidence="4">The sequence shown here is derived from an EMBL/GenBank/DDBJ whole genome shotgun (WGS) entry which is preliminary data.</text>
</comment>
<dbReference type="InterPro" id="IPR051799">
    <property type="entry name" value="NADH_flavin_oxidoreductase"/>
</dbReference>
<reference evidence="4 5" key="1">
    <citation type="submission" date="2024-04" db="EMBL/GenBank/DDBJ databases">
        <title>Tritrichomonas musculus Genome.</title>
        <authorList>
            <person name="Alves-Ferreira E."/>
            <person name="Grigg M."/>
            <person name="Lorenzi H."/>
            <person name="Galac M."/>
        </authorList>
    </citation>
    <scope>NUCLEOTIDE SEQUENCE [LARGE SCALE GENOMIC DNA]</scope>
    <source>
        <strain evidence="4 5">EAF2021</strain>
    </source>
</reference>
<feature type="domain" description="NADH:flavin oxidoreductase/NADH oxidase N-terminal" evidence="3">
    <location>
        <begin position="4"/>
        <end position="335"/>
    </location>
</feature>
<sequence length="363" mass="40462">MSLLFTPIKIGPMTIKNRFMRSPTYESLGNPDGTPKPRLLKMIERLSEGEVGLIIPGYVYTMENGKAAPRQCGLINQQQAYAWKSTIEKVHKNGSKLAFQLCHGGAGVNKDLEKVAPTAIPYFCKGLTTSEVEDIIDSFHKSALLAKSCGADGIEIHGAHGYLFSLFLSPLFNRRNDKYGGSLEGRARVISETAEAIRKSAGPDFSVLIKMNGNDFLPFSTTPELAAQYVNHLKSKIDLFEISCGIGNPDVIIRTKKVGFINKYFYHLKLEEGYNLKFAEYIKRKNPDANIACVGGFKTLSVMEDAVRKEKTDIISMSRALIREPDLVKRFQLHQATKSACKSDNYCIHHSEDHERGLSCNYP</sequence>
<proteinExistence type="predicted"/>
<dbReference type="PANTHER" id="PTHR43656:SF2">
    <property type="entry name" value="BINDING OXIDOREDUCTASE, PUTATIVE (AFU_ORTHOLOGUE AFUA_2G08260)-RELATED"/>
    <property type="match status" value="1"/>
</dbReference>
<organism evidence="4 5">
    <name type="scientific">Tritrichomonas musculus</name>
    <dbReference type="NCBI Taxonomy" id="1915356"/>
    <lineage>
        <taxon>Eukaryota</taxon>
        <taxon>Metamonada</taxon>
        <taxon>Parabasalia</taxon>
        <taxon>Tritrichomonadida</taxon>
        <taxon>Tritrichomonadidae</taxon>
        <taxon>Tritrichomonas</taxon>
    </lineage>
</organism>
<dbReference type="CDD" id="cd02803">
    <property type="entry name" value="OYE_like_FMN_family"/>
    <property type="match status" value="1"/>
</dbReference>
<dbReference type="InterPro" id="IPR001155">
    <property type="entry name" value="OxRdtase_FMN_N"/>
</dbReference>
<dbReference type="Proteomes" id="UP001470230">
    <property type="component" value="Unassembled WGS sequence"/>
</dbReference>
<evidence type="ECO:0000313" key="4">
    <source>
        <dbReference type="EMBL" id="KAK8883157.1"/>
    </source>
</evidence>
<protein>
    <recommendedName>
        <fullName evidence="3">NADH:flavin oxidoreductase/NADH oxidase N-terminal domain-containing protein</fullName>
    </recommendedName>
</protein>
<dbReference type="SUPFAM" id="SSF51395">
    <property type="entry name" value="FMN-linked oxidoreductases"/>
    <property type="match status" value="1"/>
</dbReference>
<gene>
    <name evidence="4" type="ORF">M9Y10_045805</name>
</gene>